<dbReference type="PANTHER" id="PTHR30406">
    <property type="entry name" value="SULFATE TRANSPORT SYSTEM PERMEASE PROTEIN"/>
    <property type="match status" value="1"/>
</dbReference>
<dbReference type="GO" id="GO:0005886">
    <property type="term" value="C:plasma membrane"/>
    <property type="evidence" value="ECO:0007669"/>
    <property type="project" value="UniProtKB-SubCell"/>
</dbReference>
<dbReference type="Proteomes" id="UP000244496">
    <property type="component" value="Chromosome"/>
</dbReference>
<dbReference type="EMBL" id="CP028918">
    <property type="protein sequence ID" value="AWB49705.1"/>
    <property type="molecule type" value="Genomic_DNA"/>
</dbReference>
<feature type="transmembrane region" description="Helical" evidence="9">
    <location>
        <begin position="147"/>
        <end position="169"/>
    </location>
</feature>
<feature type="transmembrane region" description="Helical" evidence="9">
    <location>
        <begin position="21"/>
        <end position="41"/>
    </location>
</feature>
<comment type="function">
    <text evidence="8">Part of the ABC transporter complex CysAWTP (TC 3.A.1.6.1) involved in sulfate/thiosulfate import. Probably responsible for the translocation of the substrate across the membrane.</text>
</comment>
<dbReference type="KEGG" id="geh:HYN69_15405"/>
<keyword evidence="12" id="KW-1185">Reference proteome</keyword>
<feature type="transmembrane region" description="Helical" evidence="9">
    <location>
        <begin position="61"/>
        <end position="91"/>
    </location>
</feature>
<evidence type="ECO:0000256" key="1">
    <source>
        <dbReference type="ARBA" id="ARBA00004651"/>
    </source>
</evidence>
<feature type="transmembrane region" description="Helical" evidence="9">
    <location>
        <begin position="103"/>
        <end position="127"/>
    </location>
</feature>
<evidence type="ECO:0000313" key="12">
    <source>
        <dbReference type="Proteomes" id="UP000244496"/>
    </source>
</evidence>
<feature type="domain" description="ABC transmembrane type-1" evidence="10">
    <location>
        <begin position="65"/>
        <end position="267"/>
    </location>
</feature>
<dbReference type="InterPro" id="IPR005667">
    <property type="entry name" value="Sulph_transpt2"/>
</dbReference>
<comment type="subunit">
    <text evidence="2">The complex is composed of two ATP-binding proteins (CysA), two transmembrane proteins (CysT and CysW) and a solute-binding protein (CysP).</text>
</comment>
<protein>
    <recommendedName>
        <fullName evidence="9">Sulfate transport system permease protein CysT</fullName>
    </recommendedName>
</protein>
<organism evidence="11 12">
    <name type="scientific">Paragemmobacter aquarius</name>
    <dbReference type="NCBI Taxonomy" id="2169400"/>
    <lineage>
        <taxon>Bacteria</taxon>
        <taxon>Pseudomonadati</taxon>
        <taxon>Pseudomonadota</taxon>
        <taxon>Alphaproteobacteria</taxon>
        <taxon>Rhodobacterales</taxon>
        <taxon>Paracoccaceae</taxon>
        <taxon>Paragemmobacter</taxon>
    </lineage>
</organism>
<dbReference type="FunFam" id="1.10.3720.10:FF:000004">
    <property type="entry name" value="Sulfate transport system permease protein CysT"/>
    <property type="match status" value="1"/>
</dbReference>
<dbReference type="InterPro" id="IPR035906">
    <property type="entry name" value="MetI-like_sf"/>
</dbReference>
<evidence type="ECO:0000256" key="2">
    <source>
        <dbReference type="ARBA" id="ARBA00011779"/>
    </source>
</evidence>
<feature type="transmembrane region" description="Helical" evidence="9">
    <location>
        <begin position="251"/>
        <end position="272"/>
    </location>
</feature>
<evidence type="ECO:0000259" key="10">
    <source>
        <dbReference type="PROSITE" id="PS50928"/>
    </source>
</evidence>
<reference evidence="11 12" key="1">
    <citation type="submission" date="2018-04" db="EMBL/GenBank/DDBJ databases">
        <title>Genome sequencing of Gemmobacter.</title>
        <authorList>
            <person name="Yi H."/>
            <person name="Baek M.-G."/>
        </authorList>
    </citation>
    <scope>NUCLEOTIDE SEQUENCE [LARGE SCALE GENOMIC DNA]</scope>
    <source>
        <strain evidence="11 12">HYN0069</strain>
    </source>
</reference>
<dbReference type="GO" id="GO:0015419">
    <property type="term" value="F:ABC-type sulfate transporter activity"/>
    <property type="evidence" value="ECO:0007669"/>
    <property type="project" value="UniProtKB-UniRule"/>
</dbReference>
<evidence type="ECO:0000256" key="9">
    <source>
        <dbReference type="RuleBase" id="RU366001"/>
    </source>
</evidence>
<comment type="subcellular location">
    <subcellularLocation>
        <location evidence="1">Cell membrane</location>
        <topology evidence="1">Multi-pass membrane protein</topology>
    </subcellularLocation>
</comment>
<gene>
    <name evidence="11" type="primary">cysT</name>
    <name evidence="11" type="ORF">HYN69_15405</name>
</gene>
<dbReference type="PROSITE" id="PS50928">
    <property type="entry name" value="ABC_TM1"/>
    <property type="match status" value="1"/>
</dbReference>
<sequence>MTARAFTLRNPTPMPGWGLSFGIMLTMLSLVVLIPMAVLLWRGFAGFGAGGIWEVVNRPRVWSALALSFRAALVASLFNLVFGVLLAWVLVRYRFPAKGIIDAAVDLPFALPTAVAGIALTAIYAPNGVFGSVIADTFGLRVAYTELGIWIALIFVGLPFVVRTVQPVIEEIDRETEEASATLGASRLRTLTHVVLPMLAPAALTGFALALARAVGEYGSVIFIAGNLPNVTEIAPLLIVIRLEEFDYDGAVAIAIAMLAISFTLLLAINLIQIWSRRRMGAV</sequence>
<comment type="caution">
    <text evidence="9">Lacks conserved residue(s) required for the propagation of feature annotation.</text>
</comment>
<dbReference type="AlphaFoldDB" id="A0A2S0UPI0"/>
<dbReference type="CDD" id="cd06261">
    <property type="entry name" value="TM_PBP2"/>
    <property type="match status" value="1"/>
</dbReference>
<evidence type="ECO:0000313" key="11">
    <source>
        <dbReference type="EMBL" id="AWB49705.1"/>
    </source>
</evidence>
<evidence type="ECO:0000256" key="8">
    <source>
        <dbReference type="ARBA" id="ARBA00025323"/>
    </source>
</evidence>
<comment type="similarity">
    <text evidence="9">Belongs to the binding-protein-dependent transport system permease family. CysTW subfamily.</text>
</comment>
<dbReference type="OrthoDB" id="9804629at2"/>
<comment type="function">
    <text evidence="9">Part of the ABC transporter complex (TC 3.A.1.6.1) involved in sulfate/thiosulfate import.</text>
</comment>
<dbReference type="RefSeq" id="WP_108436522.1">
    <property type="nucleotide sequence ID" value="NZ_CP028918.1"/>
</dbReference>
<dbReference type="InterPro" id="IPR011865">
    <property type="entry name" value="CysT_permease"/>
</dbReference>
<keyword evidence="3 9" id="KW-0813">Transport</keyword>
<keyword evidence="4 9" id="KW-0812">Transmembrane</keyword>
<evidence type="ECO:0000256" key="6">
    <source>
        <dbReference type="ARBA" id="ARBA00023032"/>
    </source>
</evidence>
<dbReference type="NCBIfam" id="TIGR00969">
    <property type="entry name" value="3a0106s02"/>
    <property type="match status" value="1"/>
</dbReference>
<keyword evidence="6 9" id="KW-0764">Sulfate transport</keyword>
<dbReference type="InterPro" id="IPR000515">
    <property type="entry name" value="MetI-like"/>
</dbReference>
<dbReference type="PANTHER" id="PTHR30406:SF8">
    <property type="entry name" value="SULFATE TRANSPORT SYSTEM PERMEASE PROTEIN CYST"/>
    <property type="match status" value="1"/>
</dbReference>
<name>A0A2S0UPI0_9RHOB</name>
<accession>A0A2S0UPI0</accession>
<feature type="transmembrane region" description="Helical" evidence="9">
    <location>
        <begin position="190"/>
        <end position="212"/>
    </location>
</feature>
<dbReference type="Pfam" id="PF00528">
    <property type="entry name" value="BPD_transp_1"/>
    <property type="match status" value="1"/>
</dbReference>
<dbReference type="NCBIfam" id="TIGR02139">
    <property type="entry name" value="permease_CysT"/>
    <property type="match status" value="1"/>
</dbReference>
<keyword evidence="7 9" id="KW-0472">Membrane</keyword>
<proteinExistence type="inferred from homology"/>
<dbReference type="Gene3D" id="1.10.3720.10">
    <property type="entry name" value="MetI-like"/>
    <property type="match status" value="1"/>
</dbReference>
<evidence type="ECO:0000256" key="3">
    <source>
        <dbReference type="ARBA" id="ARBA00022448"/>
    </source>
</evidence>
<keyword evidence="5 9" id="KW-1133">Transmembrane helix</keyword>
<evidence type="ECO:0000256" key="7">
    <source>
        <dbReference type="ARBA" id="ARBA00023136"/>
    </source>
</evidence>
<evidence type="ECO:0000256" key="4">
    <source>
        <dbReference type="ARBA" id="ARBA00022692"/>
    </source>
</evidence>
<dbReference type="SUPFAM" id="SSF161098">
    <property type="entry name" value="MetI-like"/>
    <property type="match status" value="1"/>
</dbReference>
<evidence type="ECO:0000256" key="5">
    <source>
        <dbReference type="ARBA" id="ARBA00022989"/>
    </source>
</evidence>